<dbReference type="Proteomes" id="UP001054945">
    <property type="component" value="Unassembled WGS sequence"/>
</dbReference>
<reference evidence="1 2" key="1">
    <citation type="submission" date="2021-06" db="EMBL/GenBank/DDBJ databases">
        <title>Caerostris extrusa draft genome.</title>
        <authorList>
            <person name="Kono N."/>
            <person name="Arakawa K."/>
        </authorList>
    </citation>
    <scope>NUCLEOTIDE SEQUENCE [LARGE SCALE GENOMIC DNA]</scope>
</reference>
<accession>A0AAV4YA01</accession>
<dbReference type="AlphaFoldDB" id="A0AAV4YA01"/>
<protein>
    <submittedName>
        <fullName evidence="1">Uncharacterized protein</fullName>
    </submittedName>
</protein>
<evidence type="ECO:0000313" key="2">
    <source>
        <dbReference type="Proteomes" id="UP001054945"/>
    </source>
</evidence>
<sequence>MDPLGCPFVVFERKRIIFHAVFTTLECLSLNDSTREFCCYKWFVEEDVKAVGFMKIKVTYSQKGRPKYNRHSKWIRWVALFVVFERKRIIFHAVFTTLECLSLNDSIREFCCYKWFVEEDVKAVGFMKIKVTYSQKGRSFDSSARIG</sequence>
<keyword evidence="2" id="KW-1185">Reference proteome</keyword>
<evidence type="ECO:0000313" key="1">
    <source>
        <dbReference type="EMBL" id="GIZ04306.1"/>
    </source>
</evidence>
<gene>
    <name evidence="1" type="ORF">CEXT_555461</name>
</gene>
<proteinExistence type="predicted"/>
<dbReference type="EMBL" id="BPLR01001717">
    <property type="protein sequence ID" value="GIZ04306.1"/>
    <property type="molecule type" value="Genomic_DNA"/>
</dbReference>
<comment type="caution">
    <text evidence="1">The sequence shown here is derived from an EMBL/GenBank/DDBJ whole genome shotgun (WGS) entry which is preliminary data.</text>
</comment>
<organism evidence="1 2">
    <name type="scientific">Caerostris extrusa</name>
    <name type="common">Bark spider</name>
    <name type="synonym">Caerostris bankana</name>
    <dbReference type="NCBI Taxonomy" id="172846"/>
    <lineage>
        <taxon>Eukaryota</taxon>
        <taxon>Metazoa</taxon>
        <taxon>Ecdysozoa</taxon>
        <taxon>Arthropoda</taxon>
        <taxon>Chelicerata</taxon>
        <taxon>Arachnida</taxon>
        <taxon>Araneae</taxon>
        <taxon>Araneomorphae</taxon>
        <taxon>Entelegynae</taxon>
        <taxon>Araneoidea</taxon>
        <taxon>Araneidae</taxon>
        <taxon>Caerostris</taxon>
    </lineage>
</organism>
<name>A0AAV4YA01_CAEEX</name>